<dbReference type="InterPro" id="IPR019717">
    <property type="entry name" value="Dextransucrase_DSRB"/>
</dbReference>
<evidence type="ECO:0000313" key="2">
    <source>
        <dbReference type="EMBL" id="EFE95426.1"/>
    </source>
</evidence>
<protein>
    <recommendedName>
        <fullName evidence="1">Protein DsrB</fullName>
    </recommendedName>
</protein>
<dbReference type="NCBIfam" id="NF007981">
    <property type="entry name" value="PRK10708.1"/>
    <property type="match status" value="1"/>
</dbReference>
<dbReference type="Pfam" id="PF10781">
    <property type="entry name" value="DSRB"/>
    <property type="match status" value="1"/>
</dbReference>
<dbReference type="EMBL" id="ADBY01000048">
    <property type="protein sequence ID" value="EFE95426.1"/>
    <property type="molecule type" value="Genomic_DNA"/>
</dbReference>
<sequence>MMRSTMKVNDLVTVKTDGGPRREGVILAVEAFNEGTMYLVALEEYPTGVWFFNEIDSRDGTFVEPRSAANQ</sequence>
<comment type="caution">
    <text evidence="2">The sequence shown here is derived from an EMBL/GenBank/DDBJ whole genome shotgun (WGS) entry which is preliminary data.</text>
</comment>
<dbReference type="HAMAP" id="MF_01549">
    <property type="entry name" value="DsrB"/>
    <property type="match status" value="1"/>
</dbReference>
<accession>D4E4L7</accession>
<dbReference type="AlphaFoldDB" id="D4E4L7"/>
<comment type="similarity">
    <text evidence="1">Belongs to the DsrB family.</text>
</comment>
<evidence type="ECO:0000313" key="3">
    <source>
        <dbReference type="Proteomes" id="UP000005723"/>
    </source>
</evidence>
<proteinExistence type="inferred from homology"/>
<dbReference type="Proteomes" id="UP000005723">
    <property type="component" value="Unassembled WGS sequence"/>
</dbReference>
<evidence type="ECO:0000256" key="1">
    <source>
        <dbReference type="HAMAP-Rule" id="MF_01549"/>
    </source>
</evidence>
<dbReference type="HOGENOM" id="CLU_189289_0_0_6"/>
<organism evidence="2 3">
    <name type="scientific">Serratia odorifera DSM 4582</name>
    <dbReference type="NCBI Taxonomy" id="667129"/>
    <lineage>
        <taxon>Bacteria</taxon>
        <taxon>Pseudomonadati</taxon>
        <taxon>Pseudomonadota</taxon>
        <taxon>Gammaproteobacteria</taxon>
        <taxon>Enterobacterales</taxon>
        <taxon>Yersiniaceae</taxon>
        <taxon>Serratia</taxon>
    </lineage>
</organism>
<gene>
    <name evidence="1" type="primary">dsrB</name>
    <name evidence="2" type="ORF">HMPREF0758_3117</name>
</gene>
<keyword evidence="3" id="KW-1185">Reference proteome</keyword>
<name>D4E4L7_SEROD</name>
<reference evidence="2 3" key="1">
    <citation type="submission" date="2010-01" db="EMBL/GenBank/DDBJ databases">
        <authorList>
            <person name="Muzny D."/>
            <person name="Qin X."/>
            <person name="Deng J."/>
            <person name="Jiang H."/>
            <person name="Liu Y."/>
            <person name="Qu J."/>
            <person name="Song X.-Z."/>
            <person name="Zhang L."/>
            <person name="Thornton R."/>
            <person name="Coyle M."/>
            <person name="Francisco L."/>
            <person name="Jackson L."/>
            <person name="Javaid M."/>
            <person name="Korchina V."/>
            <person name="Kovar C."/>
            <person name="Mata R."/>
            <person name="Mathew T."/>
            <person name="Ngo R."/>
            <person name="Nguyen L."/>
            <person name="Nguyen N."/>
            <person name="Okwuonu G."/>
            <person name="Ongeri F."/>
            <person name="Pham C."/>
            <person name="Simmons D."/>
            <person name="Wilczek-Boney K."/>
            <person name="Hale W."/>
            <person name="Jakkamsetti A."/>
            <person name="Pham P."/>
            <person name="Ruth R."/>
            <person name="San Lucas F."/>
            <person name="Warren J."/>
            <person name="Zhang J."/>
            <person name="Zhao Z."/>
            <person name="Zhou C."/>
            <person name="Zhu D."/>
            <person name="Lee S."/>
            <person name="Bess C."/>
            <person name="Blankenburg K."/>
            <person name="Forbes L."/>
            <person name="Fu Q."/>
            <person name="Gubbala S."/>
            <person name="Hirani K."/>
            <person name="Jayaseelan J.C."/>
            <person name="Lara F."/>
            <person name="Munidasa M."/>
            <person name="Palculict T."/>
            <person name="Patil S."/>
            <person name="Pu L.-L."/>
            <person name="Saada N."/>
            <person name="Tang L."/>
            <person name="Weissenberger G."/>
            <person name="Zhu Y."/>
            <person name="Hemphill L."/>
            <person name="Shang Y."/>
            <person name="Youmans B."/>
            <person name="Ayvaz T."/>
            <person name="Ross M."/>
            <person name="Santibanez J."/>
            <person name="Aqrawi P."/>
            <person name="Gross S."/>
            <person name="Joshi V."/>
            <person name="Fowler G."/>
            <person name="Nazareth L."/>
            <person name="Reid J."/>
            <person name="Worley K."/>
            <person name="Petrosino J."/>
            <person name="Highlander S."/>
            <person name="Gibbs R."/>
        </authorList>
    </citation>
    <scope>NUCLEOTIDE SEQUENCE [LARGE SCALE GENOMIC DNA]</scope>
    <source>
        <strain evidence="2 3">DSM 4582</strain>
    </source>
</reference>